<dbReference type="SMART" id="SM00347">
    <property type="entry name" value="HTH_MARR"/>
    <property type="match status" value="1"/>
</dbReference>
<dbReference type="Gene3D" id="1.10.10.10">
    <property type="entry name" value="Winged helix-like DNA-binding domain superfamily/Winged helix DNA-binding domain"/>
    <property type="match status" value="1"/>
</dbReference>
<dbReference type="InterPro" id="IPR000835">
    <property type="entry name" value="HTH_MarR-typ"/>
</dbReference>
<organism evidence="1 2">
    <name type="scientific">Pannonibacter tanglangensis</name>
    <dbReference type="NCBI Taxonomy" id="2750084"/>
    <lineage>
        <taxon>Bacteria</taxon>
        <taxon>Pseudomonadati</taxon>
        <taxon>Pseudomonadota</taxon>
        <taxon>Alphaproteobacteria</taxon>
        <taxon>Hyphomicrobiales</taxon>
        <taxon>Stappiaceae</taxon>
        <taxon>Pannonibacter</taxon>
    </lineage>
</organism>
<reference evidence="2" key="1">
    <citation type="submission" date="2020-01" db="EMBL/GenBank/DDBJ databases">
        <authorList>
            <person name="Fang Y."/>
            <person name="Sun R."/>
            <person name="Nie L."/>
            <person name="He J."/>
            <person name="Hao L."/>
            <person name="Wang L."/>
            <person name="Su S."/>
            <person name="Lv E."/>
            <person name="Zhang Z."/>
            <person name="Xie R."/>
            <person name="Liu H."/>
        </authorList>
    </citation>
    <scope>NUCLEOTIDE SEQUENCE [LARGE SCALE GENOMIC DNA]</scope>
    <source>
        <strain evidence="2">XCT-53</strain>
    </source>
</reference>
<dbReference type="SUPFAM" id="SSF46785">
    <property type="entry name" value="Winged helix' DNA-binding domain"/>
    <property type="match status" value="1"/>
</dbReference>
<name>A0A7X5J8X0_9HYPH</name>
<dbReference type="PANTHER" id="PTHR33164">
    <property type="entry name" value="TRANSCRIPTIONAL REGULATOR, MARR FAMILY"/>
    <property type="match status" value="1"/>
</dbReference>
<dbReference type="Proteomes" id="UP000586722">
    <property type="component" value="Unassembled WGS sequence"/>
</dbReference>
<dbReference type="EMBL" id="JAABLQ010000001">
    <property type="protein sequence ID" value="NBN77700.1"/>
    <property type="molecule type" value="Genomic_DNA"/>
</dbReference>
<dbReference type="InterPro" id="IPR036390">
    <property type="entry name" value="WH_DNA-bd_sf"/>
</dbReference>
<evidence type="ECO:0000313" key="1">
    <source>
        <dbReference type="EMBL" id="NBN77700.1"/>
    </source>
</evidence>
<evidence type="ECO:0000313" key="2">
    <source>
        <dbReference type="Proteomes" id="UP000586722"/>
    </source>
</evidence>
<sequence>MPAQVSLFDSEPAIGLDNFLPLKILATARLVERRLVKALQSEHGIALPEWLVLSALIEAGEGSVRDLGPRTGLDAVAISRAAMRLTDRKFLKKSENRQDRRLVVLKATKAGRDLADEIGQRLGPLETEIFKGLGAPDRIRLASLLGALQTREGA</sequence>
<dbReference type="Pfam" id="PF12802">
    <property type="entry name" value="MarR_2"/>
    <property type="match status" value="1"/>
</dbReference>
<dbReference type="GO" id="GO:0006950">
    <property type="term" value="P:response to stress"/>
    <property type="evidence" value="ECO:0007669"/>
    <property type="project" value="TreeGrafter"/>
</dbReference>
<protein>
    <submittedName>
        <fullName evidence="1">MarR family transcriptional regulator</fullName>
    </submittedName>
</protein>
<dbReference type="AlphaFoldDB" id="A0A7X5J8X0"/>
<comment type="caution">
    <text evidence="1">The sequence shown here is derived from an EMBL/GenBank/DDBJ whole genome shotgun (WGS) entry which is preliminary data.</text>
</comment>
<keyword evidence="2" id="KW-1185">Reference proteome</keyword>
<dbReference type="InterPro" id="IPR039422">
    <property type="entry name" value="MarR/SlyA-like"/>
</dbReference>
<dbReference type="PANTHER" id="PTHR33164:SF43">
    <property type="entry name" value="HTH-TYPE TRANSCRIPTIONAL REPRESSOR YETL"/>
    <property type="match status" value="1"/>
</dbReference>
<dbReference type="PROSITE" id="PS50995">
    <property type="entry name" value="HTH_MARR_2"/>
    <property type="match status" value="1"/>
</dbReference>
<gene>
    <name evidence="1" type="ORF">GWI72_05395</name>
</gene>
<dbReference type="GO" id="GO:0003700">
    <property type="term" value="F:DNA-binding transcription factor activity"/>
    <property type="evidence" value="ECO:0007669"/>
    <property type="project" value="InterPro"/>
</dbReference>
<accession>A0A7X5J8X0</accession>
<proteinExistence type="predicted"/>
<dbReference type="InterPro" id="IPR036388">
    <property type="entry name" value="WH-like_DNA-bd_sf"/>
</dbReference>